<comment type="subcellular location">
    <subcellularLocation>
        <location evidence="1">Membrane</location>
        <topology evidence="1">Multi-pass membrane protein</topology>
    </subcellularLocation>
</comment>
<keyword evidence="8" id="KW-1185">Reference proteome</keyword>
<sequence>MMGIYYTGPLLGPSLGLIIGGGLTEALSWKAPFWALTIISGLVLVSFLLFFKDTFRRERSLAFQDTLKQRTPRNGESAIADAPDQTLTDAGDRNNLTEKPSGKAEEPYHPSSISVVAEASPSLLPTLPKDGIKLRITDVNLFRPIWLVLRRWNNFATLIASAILFAFTYCVAYTASRTLASAYGYDALNIGLVLLSYGGGLIVGSILGGRWSDRVLGRLKSSSGGCSYPEVTLNLYIQYPLLPLLQMRLQSTKPAMTLLPASITAYGWFAEKHIHVASICVALFFVGLSCTWIYSSTIAYIVDANAGRSSTAVACNSLFRGVLAFIATEVAVPLSDAIGEGGLYTIWAGLAIVTELLILLVAWKGSQWRERSEASERAAAG</sequence>
<dbReference type="GO" id="GO:0022857">
    <property type="term" value="F:transmembrane transporter activity"/>
    <property type="evidence" value="ECO:0007669"/>
    <property type="project" value="InterPro"/>
</dbReference>
<dbReference type="AlphaFoldDB" id="S7Q5L4"/>
<dbReference type="HOGENOM" id="CLU_008455_8_5_1"/>
<evidence type="ECO:0000256" key="3">
    <source>
        <dbReference type="ARBA" id="ARBA00022989"/>
    </source>
</evidence>
<proteinExistence type="predicted"/>
<dbReference type="PANTHER" id="PTHR23502">
    <property type="entry name" value="MAJOR FACILITATOR SUPERFAMILY"/>
    <property type="match status" value="1"/>
</dbReference>
<dbReference type="RefSeq" id="XP_007867019.1">
    <property type="nucleotide sequence ID" value="XM_007868828.1"/>
</dbReference>
<keyword evidence="2 6" id="KW-0812">Transmembrane</keyword>
<reference evidence="7 8" key="1">
    <citation type="journal article" date="2012" name="Science">
        <title>The Paleozoic origin of enzymatic lignin decomposition reconstructed from 31 fungal genomes.</title>
        <authorList>
            <person name="Floudas D."/>
            <person name="Binder M."/>
            <person name="Riley R."/>
            <person name="Barry K."/>
            <person name="Blanchette R.A."/>
            <person name="Henrissat B."/>
            <person name="Martinez A.T."/>
            <person name="Otillar R."/>
            <person name="Spatafora J.W."/>
            <person name="Yadav J.S."/>
            <person name="Aerts A."/>
            <person name="Benoit I."/>
            <person name="Boyd A."/>
            <person name="Carlson A."/>
            <person name="Copeland A."/>
            <person name="Coutinho P.M."/>
            <person name="de Vries R.P."/>
            <person name="Ferreira P."/>
            <person name="Findley K."/>
            <person name="Foster B."/>
            <person name="Gaskell J."/>
            <person name="Glotzer D."/>
            <person name="Gorecki P."/>
            <person name="Heitman J."/>
            <person name="Hesse C."/>
            <person name="Hori C."/>
            <person name="Igarashi K."/>
            <person name="Jurgens J.A."/>
            <person name="Kallen N."/>
            <person name="Kersten P."/>
            <person name="Kohler A."/>
            <person name="Kuees U."/>
            <person name="Kumar T.K.A."/>
            <person name="Kuo A."/>
            <person name="LaButti K."/>
            <person name="Larrondo L.F."/>
            <person name="Lindquist E."/>
            <person name="Ling A."/>
            <person name="Lombard V."/>
            <person name="Lucas S."/>
            <person name="Lundell T."/>
            <person name="Martin R."/>
            <person name="McLaughlin D.J."/>
            <person name="Morgenstern I."/>
            <person name="Morin E."/>
            <person name="Murat C."/>
            <person name="Nagy L.G."/>
            <person name="Nolan M."/>
            <person name="Ohm R.A."/>
            <person name="Patyshakuliyeva A."/>
            <person name="Rokas A."/>
            <person name="Ruiz-Duenas F.J."/>
            <person name="Sabat G."/>
            <person name="Salamov A."/>
            <person name="Samejima M."/>
            <person name="Schmutz J."/>
            <person name="Slot J.C."/>
            <person name="St John F."/>
            <person name="Stenlid J."/>
            <person name="Sun H."/>
            <person name="Sun S."/>
            <person name="Syed K."/>
            <person name="Tsang A."/>
            <person name="Wiebenga A."/>
            <person name="Young D."/>
            <person name="Pisabarro A."/>
            <person name="Eastwood D.C."/>
            <person name="Martin F."/>
            <person name="Cullen D."/>
            <person name="Grigoriev I.V."/>
            <person name="Hibbett D.S."/>
        </authorList>
    </citation>
    <scope>NUCLEOTIDE SEQUENCE [LARGE SCALE GENOMIC DNA]</scope>
    <source>
        <strain evidence="7 8">ATCC 11539</strain>
    </source>
</reference>
<dbReference type="GO" id="GO:0005886">
    <property type="term" value="C:plasma membrane"/>
    <property type="evidence" value="ECO:0007669"/>
    <property type="project" value="TreeGrafter"/>
</dbReference>
<evidence type="ECO:0000256" key="6">
    <source>
        <dbReference type="SAM" id="Phobius"/>
    </source>
</evidence>
<dbReference type="PANTHER" id="PTHR23502:SF5">
    <property type="entry name" value="QUINIDINE RESISTANCE PROTEIN 3"/>
    <property type="match status" value="1"/>
</dbReference>
<dbReference type="Proteomes" id="UP000030669">
    <property type="component" value="Unassembled WGS sequence"/>
</dbReference>
<dbReference type="eggNOG" id="KOG0255">
    <property type="taxonomic scope" value="Eukaryota"/>
</dbReference>
<evidence type="ECO:0000313" key="8">
    <source>
        <dbReference type="Proteomes" id="UP000030669"/>
    </source>
</evidence>
<feature type="transmembrane region" description="Helical" evidence="6">
    <location>
        <begin position="344"/>
        <end position="363"/>
    </location>
</feature>
<evidence type="ECO:0000256" key="4">
    <source>
        <dbReference type="ARBA" id="ARBA00023136"/>
    </source>
</evidence>
<feature type="transmembrane region" description="Helical" evidence="6">
    <location>
        <begin position="276"/>
        <end position="301"/>
    </location>
</feature>
<evidence type="ECO:0000256" key="2">
    <source>
        <dbReference type="ARBA" id="ARBA00022692"/>
    </source>
</evidence>
<feature type="compositionally biased region" description="Basic and acidic residues" evidence="5">
    <location>
        <begin position="90"/>
        <end position="108"/>
    </location>
</feature>
<dbReference type="EMBL" id="KB469303">
    <property type="protein sequence ID" value="EPQ54768.1"/>
    <property type="molecule type" value="Genomic_DNA"/>
</dbReference>
<keyword evidence="3 6" id="KW-1133">Transmembrane helix</keyword>
<keyword evidence="4 6" id="KW-0472">Membrane</keyword>
<accession>S7Q5L4</accession>
<evidence type="ECO:0000313" key="7">
    <source>
        <dbReference type="EMBL" id="EPQ54768.1"/>
    </source>
</evidence>
<feature type="region of interest" description="Disordered" evidence="5">
    <location>
        <begin position="72"/>
        <end position="109"/>
    </location>
</feature>
<name>S7Q5L4_GLOTA</name>
<dbReference type="Pfam" id="PF07690">
    <property type="entry name" value="MFS_1"/>
    <property type="match status" value="1"/>
</dbReference>
<dbReference type="InterPro" id="IPR011701">
    <property type="entry name" value="MFS"/>
</dbReference>
<dbReference type="Gene3D" id="1.20.1250.20">
    <property type="entry name" value="MFS general substrate transporter like domains"/>
    <property type="match status" value="1"/>
</dbReference>
<feature type="transmembrane region" description="Helical" evidence="6">
    <location>
        <begin position="187"/>
        <end position="208"/>
    </location>
</feature>
<dbReference type="InterPro" id="IPR036259">
    <property type="entry name" value="MFS_trans_sf"/>
</dbReference>
<gene>
    <name evidence="7" type="ORF">GLOTRDRAFT_77497</name>
</gene>
<feature type="transmembrane region" description="Helical" evidence="6">
    <location>
        <begin position="33"/>
        <end position="51"/>
    </location>
</feature>
<organism evidence="7 8">
    <name type="scientific">Gloeophyllum trabeum (strain ATCC 11539 / FP-39264 / Madison 617)</name>
    <name type="common">Brown rot fungus</name>
    <dbReference type="NCBI Taxonomy" id="670483"/>
    <lineage>
        <taxon>Eukaryota</taxon>
        <taxon>Fungi</taxon>
        <taxon>Dikarya</taxon>
        <taxon>Basidiomycota</taxon>
        <taxon>Agaricomycotina</taxon>
        <taxon>Agaricomycetes</taxon>
        <taxon>Gloeophyllales</taxon>
        <taxon>Gloeophyllaceae</taxon>
        <taxon>Gloeophyllum</taxon>
    </lineage>
</organism>
<dbReference type="GeneID" id="19308711"/>
<dbReference type="SUPFAM" id="SSF103473">
    <property type="entry name" value="MFS general substrate transporter"/>
    <property type="match status" value="1"/>
</dbReference>
<feature type="transmembrane region" description="Helical" evidence="6">
    <location>
        <begin position="155"/>
        <end position="175"/>
    </location>
</feature>
<dbReference type="OrthoDB" id="2585655at2759"/>
<protein>
    <submittedName>
        <fullName evidence="7">MFS general substrate transporter</fullName>
    </submittedName>
</protein>
<evidence type="ECO:0000256" key="1">
    <source>
        <dbReference type="ARBA" id="ARBA00004141"/>
    </source>
</evidence>
<dbReference type="OMA" id="FGWVCER"/>
<evidence type="ECO:0000256" key="5">
    <source>
        <dbReference type="SAM" id="MobiDB-lite"/>
    </source>
</evidence>
<dbReference type="KEGG" id="gtr:GLOTRDRAFT_77497"/>